<evidence type="ECO:0000256" key="2">
    <source>
        <dbReference type="ARBA" id="ARBA00022692"/>
    </source>
</evidence>
<dbReference type="GO" id="GO:0009506">
    <property type="term" value="C:plasmodesma"/>
    <property type="evidence" value="ECO:0007669"/>
    <property type="project" value="TreeGrafter"/>
</dbReference>
<comment type="subcellular location">
    <subcellularLocation>
        <location evidence="1">Membrane</location>
        <topology evidence="1">Single-pass membrane protein</topology>
    </subcellularLocation>
</comment>
<feature type="domain" description="Late embryogenesis abundant protein LEA-2 subgroup" evidence="6">
    <location>
        <begin position="109"/>
        <end position="209"/>
    </location>
</feature>
<protein>
    <submittedName>
        <fullName evidence="7">Late embryogenesis abundant protein</fullName>
    </submittedName>
</protein>
<dbReference type="PANTHER" id="PTHR31415">
    <property type="entry name" value="OS05G0367900 PROTEIN"/>
    <property type="match status" value="1"/>
</dbReference>
<evidence type="ECO:0000313" key="7">
    <source>
        <dbReference type="EMBL" id="OVA07127.1"/>
    </source>
</evidence>
<dbReference type="Pfam" id="PF03168">
    <property type="entry name" value="LEA_2"/>
    <property type="match status" value="1"/>
</dbReference>
<keyword evidence="3 5" id="KW-1133">Transmembrane helix</keyword>
<dbReference type="Proteomes" id="UP000195402">
    <property type="component" value="Unassembled WGS sequence"/>
</dbReference>
<dbReference type="PANTHER" id="PTHR31415:SF4">
    <property type="entry name" value="NDR1_HIN1-LIKE PROTEIN 3"/>
    <property type="match status" value="1"/>
</dbReference>
<evidence type="ECO:0000256" key="1">
    <source>
        <dbReference type="ARBA" id="ARBA00004167"/>
    </source>
</evidence>
<dbReference type="STRING" id="56857.A0A200Q9Q3"/>
<name>A0A200Q9Q3_MACCD</name>
<keyword evidence="2 5" id="KW-0812">Transmembrane</keyword>
<dbReference type="GO" id="GO:0098542">
    <property type="term" value="P:defense response to other organism"/>
    <property type="evidence" value="ECO:0007669"/>
    <property type="project" value="InterPro"/>
</dbReference>
<dbReference type="OMA" id="RNPNRFG"/>
<dbReference type="GO" id="GO:0005886">
    <property type="term" value="C:plasma membrane"/>
    <property type="evidence" value="ECO:0007669"/>
    <property type="project" value="TreeGrafter"/>
</dbReference>
<dbReference type="InterPro" id="IPR044839">
    <property type="entry name" value="NDR1-like"/>
</dbReference>
<keyword evidence="8" id="KW-1185">Reference proteome</keyword>
<dbReference type="AlphaFoldDB" id="A0A200Q9Q3"/>
<evidence type="ECO:0000313" key="8">
    <source>
        <dbReference type="Proteomes" id="UP000195402"/>
    </source>
</evidence>
<dbReference type="EMBL" id="MVGT01002634">
    <property type="protein sequence ID" value="OVA07127.1"/>
    <property type="molecule type" value="Genomic_DNA"/>
</dbReference>
<evidence type="ECO:0000256" key="5">
    <source>
        <dbReference type="SAM" id="Phobius"/>
    </source>
</evidence>
<gene>
    <name evidence="7" type="ORF">BVC80_1289g44</name>
</gene>
<sequence length="238" mass="26916">MSDQTKQAHHDHLNGVYNGHAVIIPPPPQQSCYQSPPKRQCCVVNTLMIKVIVGFGIGFTIPLLIFYLSAGPTDVKFYVVAANLTQFDLNYNNNNNGNTLNYNLSLSMAVENPNKKIGIYYDMLGATASYKRERFSWASLPSFYQGHKNTTNLRLNFRGQSLIVLDQSDVSKFNSEKNTGVYYIDVKLYGRMRFKIGSIKTRRVEPEIQCNLRIPLASINGTLARAGRFESTMCDVYY</sequence>
<evidence type="ECO:0000256" key="3">
    <source>
        <dbReference type="ARBA" id="ARBA00022989"/>
    </source>
</evidence>
<organism evidence="7 8">
    <name type="scientific">Macleaya cordata</name>
    <name type="common">Five-seeded plume-poppy</name>
    <name type="synonym">Bocconia cordata</name>
    <dbReference type="NCBI Taxonomy" id="56857"/>
    <lineage>
        <taxon>Eukaryota</taxon>
        <taxon>Viridiplantae</taxon>
        <taxon>Streptophyta</taxon>
        <taxon>Embryophyta</taxon>
        <taxon>Tracheophyta</taxon>
        <taxon>Spermatophyta</taxon>
        <taxon>Magnoliopsida</taxon>
        <taxon>Ranunculales</taxon>
        <taxon>Papaveraceae</taxon>
        <taxon>Papaveroideae</taxon>
        <taxon>Macleaya</taxon>
    </lineage>
</organism>
<dbReference type="InterPro" id="IPR004864">
    <property type="entry name" value="LEA_2"/>
</dbReference>
<evidence type="ECO:0000259" key="6">
    <source>
        <dbReference type="Pfam" id="PF03168"/>
    </source>
</evidence>
<keyword evidence="4 5" id="KW-0472">Membrane</keyword>
<feature type="transmembrane region" description="Helical" evidence="5">
    <location>
        <begin position="47"/>
        <end position="68"/>
    </location>
</feature>
<accession>A0A200Q9Q3</accession>
<proteinExistence type="predicted"/>
<comment type="caution">
    <text evidence="7">The sequence shown here is derived from an EMBL/GenBank/DDBJ whole genome shotgun (WGS) entry which is preliminary data.</text>
</comment>
<reference evidence="7 8" key="1">
    <citation type="journal article" date="2017" name="Mol. Plant">
        <title>The Genome of Medicinal Plant Macleaya cordata Provides New Insights into Benzylisoquinoline Alkaloids Metabolism.</title>
        <authorList>
            <person name="Liu X."/>
            <person name="Liu Y."/>
            <person name="Huang P."/>
            <person name="Ma Y."/>
            <person name="Qing Z."/>
            <person name="Tang Q."/>
            <person name="Cao H."/>
            <person name="Cheng P."/>
            <person name="Zheng Y."/>
            <person name="Yuan Z."/>
            <person name="Zhou Y."/>
            <person name="Liu J."/>
            <person name="Tang Z."/>
            <person name="Zhuo Y."/>
            <person name="Zhang Y."/>
            <person name="Yu L."/>
            <person name="Huang J."/>
            <person name="Yang P."/>
            <person name="Peng Q."/>
            <person name="Zhang J."/>
            <person name="Jiang W."/>
            <person name="Zhang Z."/>
            <person name="Lin K."/>
            <person name="Ro D.K."/>
            <person name="Chen X."/>
            <person name="Xiong X."/>
            <person name="Shang Y."/>
            <person name="Huang S."/>
            <person name="Zeng J."/>
        </authorList>
    </citation>
    <scope>NUCLEOTIDE SEQUENCE [LARGE SCALE GENOMIC DNA]</scope>
    <source>
        <strain evidence="8">cv. BLH2017</strain>
        <tissue evidence="7">Root</tissue>
    </source>
</reference>
<dbReference type="OrthoDB" id="1889094at2759"/>
<evidence type="ECO:0000256" key="4">
    <source>
        <dbReference type="ARBA" id="ARBA00023136"/>
    </source>
</evidence>
<dbReference type="InParanoid" id="A0A200Q9Q3"/>